<dbReference type="Proteomes" id="UP000054549">
    <property type="component" value="Unassembled WGS sequence"/>
</dbReference>
<organism evidence="1 2">
    <name type="scientific">Amanita muscaria (strain Koide BX008)</name>
    <dbReference type="NCBI Taxonomy" id="946122"/>
    <lineage>
        <taxon>Eukaryota</taxon>
        <taxon>Fungi</taxon>
        <taxon>Dikarya</taxon>
        <taxon>Basidiomycota</taxon>
        <taxon>Agaricomycotina</taxon>
        <taxon>Agaricomycetes</taxon>
        <taxon>Agaricomycetidae</taxon>
        <taxon>Agaricales</taxon>
        <taxon>Pluteineae</taxon>
        <taxon>Amanitaceae</taxon>
        <taxon>Amanita</taxon>
    </lineage>
</organism>
<dbReference type="EMBL" id="KN818320">
    <property type="protein sequence ID" value="KIL59207.1"/>
    <property type="molecule type" value="Genomic_DNA"/>
</dbReference>
<gene>
    <name evidence="1" type="ORF">M378DRAFT_169611</name>
</gene>
<keyword evidence="2" id="KW-1185">Reference proteome</keyword>
<reference evidence="1 2" key="1">
    <citation type="submission" date="2014-04" db="EMBL/GenBank/DDBJ databases">
        <title>Evolutionary Origins and Diversification of the Mycorrhizal Mutualists.</title>
        <authorList>
            <consortium name="DOE Joint Genome Institute"/>
            <consortium name="Mycorrhizal Genomics Consortium"/>
            <person name="Kohler A."/>
            <person name="Kuo A."/>
            <person name="Nagy L.G."/>
            <person name="Floudas D."/>
            <person name="Copeland A."/>
            <person name="Barry K.W."/>
            <person name="Cichocki N."/>
            <person name="Veneault-Fourrey C."/>
            <person name="LaButti K."/>
            <person name="Lindquist E.A."/>
            <person name="Lipzen A."/>
            <person name="Lundell T."/>
            <person name="Morin E."/>
            <person name="Murat C."/>
            <person name="Riley R."/>
            <person name="Ohm R."/>
            <person name="Sun H."/>
            <person name="Tunlid A."/>
            <person name="Henrissat B."/>
            <person name="Grigoriev I.V."/>
            <person name="Hibbett D.S."/>
            <person name="Martin F."/>
        </authorList>
    </citation>
    <scope>NUCLEOTIDE SEQUENCE [LARGE SCALE GENOMIC DNA]</scope>
    <source>
        <strain evidence="1 2">Koide BX008</strain>
    </source>
</reference>
<protein>
    <submittedName>
        <fullName evidence="1">Uncharacterized protein</fullName>
    </submittedName>
</protein>
<evidence type="ECO:0000313" key="1">
    <source>
        <dbReference type="EMBL" id="KIL59207.1"/>
    </source>
</evidence>
<proteinExistence type="predicted"/>
<name>A0A0C2WD00_AMAMK</name>
<accession>A0A0C2WD00</accession>
<dbReference type="InParanoid" id="A0A0C2WD00"/>
<evidence type="ECO:0000313" key="2">
    <source>
        <dbReference type="Proteomes" id="UP000054549"/>
    </source>
</evidence>
<sequence length="81" mass="9178">MAIKAANRDIINVFVCKCELENVLLGQIIADFLYITMRNFMACLCFEATKKGHCFFFVLDSPVLYSASTRCRGKHHKADAN</sequence>
<dbReference type="AlphaFoldDB" id="A0A0C2WD00"/>
<dbReference type="HOGENOM" id="CLU_2573432_0_0_1"/>